<protein>
    <recommendedName>
        <fullName evidence="5">Katanin p80 subunit C-terminal domain-containing protein</fullName>
    </recommendedName>
</protein>
<organism evidence="6">
    <name type="scientific">Medioppia subpectinata</name>
    <dbReference type="NCBI Taxonomy" id="1979941"/>
    <lineage>
        <taxon>Eukaryota</taxon>
        <taxon>Metazoa</taxon>
        <taxon>Ecdysozoa</taxon>
        <taxon>Arthropoda</taxon>
        <taxon>Chelicerata</taxon>
        <taxon>Arachnida</taxon>
        <taxon>Acari</taxon>
        <taxon>Acariformes</taxon>
        <taxon>Sarcoptiformes</taxon>
        <taxon>Oribatida</taxon>
        <taxon>Brachypylina</taxon>
        <taxon>Oppioidea</taxon>
        <taxon>Oppiidae</taxon>
        <taxon>Medioppia</taxon>
    </lineage>
</organism>
<feature type="domain" description="Katanin p80 subunit C-terminal" evidence="5">
    <location>
        <begin position="360"/>
        <end position="443"/>
    </location>
</feature>
<keyword evidence="7" id="KW-1185">Reference proteome</keyword>
<gene>
    <name evidence="6" type="ORF">OSB1V03_LOCUS5006</name>
</gene>
<evidence type="ECO:0000259" key="5">
    <source>
        <dbReference type="Pfam" id="PF13925"/>
    </source>
</evidence>
<dbReference type="InterPro" id="IPR028021">
    <property type="entry name" value="Katanin_C-terminal"/>
</dbReference>
<feature type="region of interest" description="Disordered" evidence="4">
    <location>
        <begin position="46"/>
        <end position="79"/>
    </location>
</feature>
<feature type="compositionally biased region" description="Polar residues" evidence="4">
    <location>
        <begin position="46"/>
        <end position="59"/>
    </location>
</feature>
<evidence type="ECO:0000313" key="6">
    <source>
        <dbReference type="EMBL" id="CAD7624563.1"/>
    </source>
</evidence>
<name>A0A7R9KKN4_9ACAR</name>
<dbReference type="PANTHER" id="PTHR19845">
    <property type="entry name" value="KATANIN P80 SUBUNIT"/>
    <property type="match status" value="1"/>
</dbReference>
<dbReference type="EMBL" id="OC856985">
    <property type="protein sequence ID" value="CAD7624563.1"/>
    <property type="molecule type" value="Genomic_DNA"/>
</dbReference>
<dbReference type="AlphaFoldDB" id="A0A7R9KKN4"/>
<evidence type="ECO:0000256" key="1">
    <source>
        <dbReference type="ARBA" id="ARBA00004245"/>
    </source>
</evidence>
<evidence type="ECO:0000256" key="2">
    <source>
        <dbReference type="ARBA" id="ARBA00022490"/>
    </source>
</evidence>
<keyword evidence="3" id="KW-0206">Cytoskeleton</keyword>
<dbReference type="PANTHER" id="PTHR19845:SF0">
    <property type="entry name" value="KATANIN P80 WD40 REPEAT-CONTAINING SUBUNIT B1"/>
    <property type="match status" value="1"/>
</dbReference>
<dbReference type="GO" id="GO:0007019">
    <property type="term" value="P:microtubule depolymerization"/>
    <property type="evidence" value="ECO:0007669"/>
    <property type="project" value="TreeGrafter"/>
</dbReference>
<dbReference type="GO" id="GO:0008017">
    <property type="term" value="F:microtubule binding"/>
    <property type="evidence" value="ECO:0007669"/>
    <property type="project" value="InterPro"/>
</dbReference>
<dbReference type="OrthoDB" id="10251605at2759"/>
<evidence type="ECO:0000256" key="3">
    <source>
        <dbReference type="ARBA" id="ARBA00023212"/>
    </source>
</evidence>
<keyword evidence="2" id="KW-0963">Cytoplasm</keyword>
<dbReference type="Pfam" id="PF13925">
    <property type="entry name" value="Katanin_con80"/>
    <property type="match status" value="1"/>
</dbReference>
<comment type="subcellular location">
    <subcellularLocation>
        <location evidence="1">Cytoplasm</location>
        <location evidence="1">Cytoskeleton</location>
    </subcellularLocation>
</comment>
<accession>A0A7R9KKN4</accession>
<evidence type="ECO:0000256" key="4">
    <source>
        <dbReference type="SAM" id="MobiDB-lite"/>
    </source>
</evidence>
<proteinExistence type="predicted"/>
<dbReference type="EMBL" id="CAJPIZ010002410">
    <property type="protein sequence ID" value="CAG2104993.1"/>
    <property type="molecule type" value="Genomic_DNA"/>
</dbReference>
<reference evidence="6" key="1">
    <citation type="submission" date="2020-11" db="EMBL/GenBank/DDBJ databases">
        <authorList>
            <person name="Tran Van P."/>
        </authorList>
    </citation>
    <scope>NUCLEOTIDE SEQUENCE</scope>
</reference>
<sequence length="451" mass="50000">MGWGKISDLSVCDSQLIAGGFSLTNVSVYAVDLKKVQPFGNAIPSKQQIYSRDSPSRSLESNRSDEAETGTSDGDESSLAEIMNIGDHREIFQSRRELCRTPPKVIPFIPNDLISGPFCTDLQRKHSDPNLAVSSSPYGPFSQINRSQQSLVNSRSLAELAFIPTLAPEVPTHPLKSSFREPLPSIPHQLQPLKPLNPTPNNTNSFVKSTSATALNHLSHNPIGHSINISNNNNNNHSVNNSFITNHNNHRITNLVHPRPSETVSVVRPVVNDNCKTASASILSTNGVHSQQKAAIVFPETRSPPTPMDGPLELIPETRDQPAGLDLDEFLPKHLQDTMRLGIHPQPEMSESEAMSAIMRGHKSIVTVLSHRRKNMCIILAMWSSKDSRNALEQAIHMEDQSVIVDILNVITLKPAVWTLDMCQILLPCIQDLLQSKYERYLNWCQHNLSI</sequence>
<dbReference type="GO" id="GO:0008352">
    <property type="term" value="C:katanin complex"/>
    <property type="evidence" value="ECO:0007669"/>
    <property type="project" value="TreeGrafter"/>
</dbReference>
<evidence type="ECO:0000313" key="7">
    <source>
        <dbReference type="Proteomes" id="UP000759131"/>
    </source>
</evidence>
<dbReference type="Proteomes" id="UP000759131">
    <property type="component" value="Unassembled WGS sequence"/>
</dbReference>